<gene>
    <name evidence="6" type="ORF">TSUD_197580</name>
</gene>
<accession>A0A2Z6M1B8</accession>
<reference evidence="7" key="1">
    <citation type="journal article" date="2017" name="Front. Plant Sci.">
        <title>Climate Clever Clovers: New Paradigm to Reduce the Environmental Footprint of Ruminants by Breeding Low Methanogenic Forages Utilizing Haplotype Variation.</title>
        <authorList>
            <person name="Kaur P."/>
            <person name="Appels R."/>
            <person name="Bayer P.E."/>
            <person name="Keeble-Gagnere G."/>
            <person name="Wang J."/>
            <person name="Hirakawa H."/>
            <person name="Shirasawa K."/>
            <person name="Vercoe P."/>
            <person name="Stefanova K."/>
            <person name="Durmic Z."/>
            <person name="Nichols P."/>
            <person name="Revell C."/>
            <person name="Isobe S.N."/>
            <person name="Edwards D."/>
            <person name="Erskine W."/>
        </authorList>
    </citation>
    <scope>NUCLEOTIDE SEQUENCE [LARGE SCALE GENOMIC DNA]</scope>
    <source>
        <strain evidence="7">cv. Daliak</strain>
    </source>
</reference>
<evidence type="ECO:0000313" key="7">
    <source>
        <dbReference type="Proteomes" id="UP000242715"/>
    </source>
</evidence>
<dbReference type="InterPro" id="IPR054722">
    <property type="entry name" value="PolX-like_BBD"/>
</dbReference>
<dbReference type="InterPro" id="IPR043502">
    <property type="entry name" value="DNA/RNA_pol_sf"/>
</dbReference>
<dbReference type="InterPro" id="IPR013103">
    <property type="entry name" value="RVT_2"/>
</dbReference>
<dbReference type="SUPFAM" id="SSF56672">
    <property type="entry name" value="DNA/RNA polymerases"/>
    <property type="match status" value="1"/>
</dbReference>
<organism evidence="6 7">
    <name type="scientific">Trifolium subterraneum</name>
    <name type="common">Subterranean clover</name>
    <dbReference type="NCBI Taxonomy" id="3900"/>
    <lineage>
        <taxon>Eukaryota</taxon>
        <taxon>Viridiplantae</taxon>
        <taxon>Streptophyta</taxon>
        <taxon>Embryophyta</taxon>
        <taxon>Tracheophyta</taxon>
        <taxon>Spermatophyta</taxon>
        <taxon>Magnoliopsida</taxon>
        <taxon>eudicotyledons</taxon>
        <taxon>Gunneridae</taxon>
        <taxon>Pentapetalae</taxon>
        <taxon>rosids</taxon>
        <taxon>fabids</taxon>
        <taxon>Fabales</taxon>
        <taxon>Fabaceae</taxon>
        <taxon>Papilionoideae</taxon>
        <taxon>50 kb inversion clade</taxon>
        <taxon>NPAAA clade</taxon>
        <taxon>Hologalegina</taxon>
        <taxon>IRL clade</taxon>
        <taxon>Trifolieae</taxon>
        <taxon>Trifolium</taxon>
    </lineage>
</organism>
<dbReference type="GO" id="GO:0004190">
    <property type="term" value="F:aspartic-type endopeptidase activity"/>
    <property type="evidence" value="ECO:0007669"/>
    <property type="project" value="UniProtKB-KW"/>
</dbReference>
<keyword evidence="1" id="KW-0378">Hydrolase</keyword>
<dbReference type="Proteomes" id="UP000242715">
    <property type="component" value="Unassembled WGS sequence"/>
</dbReference>
<feature type="domain" description="Retroviral polymerase SH3-like" evidence="5">
    <location>
        <begin position="617"/>
        <end position="651"/>
    </location>
</feature>
<dbReference type="Pfam" id="PF22936">
    <property type="entry name" value="Pol_BBD"/>
    <property type="match status" value="1"/>
</dbReference>
<proteinExistence type="predicted"/>
<feature type="domain" description="Retrovirus-related Pol polyprotein from transposon TNT 1-94-like beta-barrel" evidence="4">
    <location>
        <begin position="370"/>
        <end position="450"/>
    </location>
</feature>
<name>A0A2Z6M1B8_TRISU</name>
<evidence type="ECO:0000259" key="5">
    <source>
        <dbReference type="Pfam" id="PF25597"/>
    </source>
</evidence>
<dbReference type="PANTHER" id="PTHR11439:SF455">
    <property type="entry name" value="RLK (RECEPTOR-LIKE PROTEIN KINASE) 8, PUTATIVE-RELATED"/>
    <property type="match status" value="1"/>
</dbReference>
<dbReference type="AlphaFoldDB" id="A0A2Z6M1B8"/>
<feature type="compositionally biased region" description="Polar residues" evidence="2">
    <location>
        <begin position="672"/>
        <end position="722"/>
    </location>
</feature>
<feature type="compositionally biased region" description="Polar residues" evidence="2">
    <location>
        <begin position="261"/>
        <end position="272"/>
    </location>
</feature>
<evidence type="ECO:0000256" key="2">
    <source>
        <dbReference type="SAM" id="MobiDB-lite"/>
    </source>
</evidence>
<feature type="compositionally biased region" description="Polar residues" evidence="2">
    <location>
        <begin position="1"/>
        <end position="21"/>
    </location>
</feature>
<dbReference type="PANTHER" id="PTHR11439">
    <property type="entry name" value="GAG-POL-RELATED RETROTRANSPOSON"/>
    <property type="match status" value="1"/>
</dbReference>
<dbReference type="EMBL" id="DF973113">
    <property type="protein sequence ID" value="GAU11134.1"/>
    <property type="molecule type" value="Genomic_DNA"/>
</dbReference>
<keyword evidence="1" id="KW-0645">Protease</keyword>
<feature type="region of interest" description="Disordered" evidence="2">
    <location>
        <begin position="256"/>
        <end position="297"/>
    </location>
</feature>
<dbReference type="Pfam" id="PF07727">
    <property type="entry name" value="RVT_2"/>
    <property type="match status" value="1"/>
</dbReference>
<dbReference type="CDD" id="cd09272">
    <property type="entry name" value="RNase_HI_RT_Ty1"/>
    <property type="match status" value="1"/>
</dbReference>
<protein>
    <submittedName>
        <fullName evidence="6">Uncharacterized protein</fullName>
    </submittedName>
</protein>
<keyword evidence="1" id="KW-0064">Aspartyl protease</keyword>
<feature type="compositionally biased region" description="Basic residues" evidence="2">
    <location>
        <begin position="275"/>
        <end position="287"/>
    </location>
</feature>
<evidence type="ECO:0000313" key="6">
    <source>
        <dbReference type="EMBL" id="GAU11134.1"/>
    </source>
</evidence>
<dbReference type="OrthoDB" id="1737296at2759"/>
<dbReference type="Pfam" id="PF25597">
    <property type="entry name" value="SH3_retrovirus"/>
    <property type="match status" value="1"/>
</dbReference>
<evidence type="ECO:0000259" key="4">
    <source>
        <dbReference type="Pfam" id="PF22936"/>
    </source>
</evidence>
<feature type="region of interest" description="Disordered" evidence="2">
    <location>
        <begin position="672"/>
        <end position="735"/>
    </location>
</feature>
<evidence type="ECO:0000259" key="3">
    <source>
        <dbReference type="Pfam" id="PF07727"/>
    </source>
</evidence>
<evidence type="ECO:0000256" key="1">
    <source>
        <dbReference type="ARBA" id="ARBA00022750"/>
    </source>
</evidence>
<feature type="region of interest" description="Disordered" evidence="2">
    <location>
        <begin position="1"/>
        <end position="32"/>
    </location>
</feature>
<sequence length="1234" mass="138201">MAVSNESPNHTTETLNHTTDVNLPPTAKNSRKSGLTHSLTIKLDEKNFLLWNQQVNGVITAHNLHRFVVNPQIPLQYESVEDRLDGKNSDEYQQWLFKDQSLFTWLLSTISDDVLPRVLSCKHSYEVWEQIHKHFNSVLKSRSRQLRSELKNTKKMARSVNEYLIRIKSIVNSLIAVGDVVSDKEQVEAVLEGLPKEFSSFVMMIYSQFATPKVKDVEALLLLREVQFEKFRQELANPRVSANTTQVQSNFNDEAMDTETQESGTEHYNVSANRGKGRGKGRGRGRGRASNPQNSGKVQCQICGKLNHDALNCWHRYEPQSTKPNSCGYHAPSGSRPPPYNPYARPSAHLAVPQYFPSIPDTDSVSSASWYPDFGASHHLTFNPNNFAHRAPYQGPDQVMMGNGQGAPIQSLGHSQFYSPVNPKICRKLSQLLHVPNITKNLLSVSKFAQDNNVVFEFHPYKCYVKSQGSGEILLEGNVGHDDLYQFKPFKFLTNTDAKSNINSNYASVLNKSPACSINSLSTFNKIVVCNSALSIDKLDSEFHRWHLRLDHAHNEVVQSVLQLCKIPHSNKATIHFCPSCCIGKSHRQFAPLSTTVYTKPFEFQASIKALQSDWGGVSPQHKGHKCLDEHGKIYVSKDVVFHESQFPYSSMFPNLAANYNNNDITPTLFNPSPHISLSNPSPDTLNSLTNYDQQPITPTQPMSLNEPTKGTSSVHSSTADPTAQPPPPSLHHNDHSMVTRVAEFKALIDNNTWSLVPLPPHKRAIGCKWVFRVKENVDGTINKYKACLVAKGFLQTPGFDFTETFSSVIKAVTVRLILTLAVTYKWSVKQIDINNDFLNGLLQEEVYMTQPTGFESSDKSLVCKLHKSLYGLKQAPRAWFERLTQTLLQMGFAASKCDPSLLVHHQQGASTYVLIYVDDILITGSSSSLIEDLINKLHIQFALKQLGEIDYFLGIEVHHMMSGALLLSQSKFIKDLLIKTNMGSCNPIGSTTASSCRLSKHGTYTLSDPSLYMSIVGSLQYATLTKPDIAFSVNKVCQYMAHPLEPHWTAVKRILKYLQGTTSHGLLLSPSSSSPPFSLRAYSDPDWATNQDDRRSISRSCIYFGPNLISWGSKKQPLVAHSSTEAEYRSMANTTAELLWIQSLLKELEVPYLPPTLLCDNLSAVSLAHNPVLHSRTKHIELDIHFVREKVLSKQLQVLHVPASEQLVDPLTKSLSPSSYTSIQAKLKVFPYQ</sequence>
<feature type="domain" description="Reverse transcriptase Ty1/copia-type" evidence="3">
    <location>
        <begin position="751"/>
        <end position="989"/>
    </location>
</feature>
<dbReference type="Pfam" id="PF14223">
    <property type="entry name" value="Retrotran_gag_2"/>
    <property type="match status" value="1"/>
</dbReference>
<keyword evidence="7" id="KW-1185">Reference proteome</keyword>
<dbReference type="InterPro" id="IPR057670">
    <property type="entry name" value="SH3_retrovirus"/>
</dbReference>